<name>A0A0C5V7E6_9GAMM</name>
<evidence type="ECO:0000256" key="15">
    <source>
        <dbReference type="PROSITE-ProRule" id="PRU00560"/>
    </source>
</evidence>
<dbReference type="KEGG" id="gsn:YC6258_03299"/>
<dbReference type="AlphaFoldDB" id="A0A0C5V7E6"/>
<dbReference type="InterPro" id="IPR038726">
    <property type="entry name" value="PDDEXK_AddAB-type"/>
</dbReference>
<dbReference type="Pfam" id="PF13361">
    <property type="entry name" value="UvrD_C"/>
    <property type="match status" value="1"/>
</dbReference>
<evidence type="ECO:0000259" key="17">
    <source>
        <dbReference type="PROSITE" id="PS51217"/>
    </source>
</evidence>
<dbReference type="EMBL" id="CP007142">
    <property type="protein sequence ID" value="AJQ95335.1"/>
    <property type="molecule type" value="Genomic_DNA"/>
</dbReference>
<keyword evidence="19" id="KW-1185">Reference proteome</keyword>
<comment type="catalytic activity">
    <reaction evidence="11">
        <text>Couples ATP hydrolysis with the unwinding of duplex DNA by translocating in the 3'-5' direction.</text>
        <dbReference type="EC" id="5.6.2.4"/>
    </reaction>
</comment>
<evidence type="ECO:0000259" key="16">
    <source>
        <dbReference type="PROSITE" id="PS51198"/>
    </source>
</evidence>
<keyword evidence="6 18" id="KW-0269">Exonuclease</keyword>
<dbReference type="Proteomes" id="UP000032266">
    <property type="component" value="Chromosome"/>
</dbReference>
<evidence type="ECO:0000256" key="14">
    <source>
        <dbReference type="ARBA" id="ARBA00048988"/>
    </source>
</evidence>
<evidence type="ECO:0000256" key="3">
    <source>
        <dbReference type="ARBA" id="ARBA00022763"/>
    </source>
</evidence>
<dbReference type="HOGENOM" id="CLU_009270_0_0_6"/>
<dbReference type="PROSITE" id="PS51198">
    <property type="entry name" value="UVRD_HELICASE_ATP_BIND"/>
    <property type="match status" value="1"/>
</dbReference>
<dbReference type="SUPFAM" id="SSF52540">
    <property type="entry name" value="P-loop containing nucleoside triphosphate hydrolases"/>
    <property type="match status" value="1"/>
</dbReference>
<evidence type="ECO:0000256" key="6">
    <source>
        <dbReference type="ARBA" id="ARBA00022839"/>
    </source>
</evidence>
<dbReference type="GO" id="GO:0004527">
    <property type="term" value="F:exonuclease activity"/>
    <property type="evidence" value="ECO:0007669"/>
    <property type="project" value="UniProtKB-KW"/>
</dbReference>
<proteinExistence type="predicted"/>
<dbReference type="Pfam" id="PF12705">
    <property type="entry name" value="PDDEXK_1"/>
    <property type="match status" value="1"/>
</dbReference>
<dbReference type="InterPro" id="IPR027417">
    <property type="entry name" value="P-loop_NTPase"/>
</dbReference>
<keyword evidence="1" id="KW-0540">Nuclease</keyword>
<evidence type="ECO:0000256" key="5">
    <source>
        <dbReference type="ARBA" id="ARBA00022806"/>
    </source>
</evidence>
<evidence type="ECO:0000256" key="13">
    <source>
        <dbReference type="ARBA" id="ARBA00034923"/>
    </source>
</evidence>
<keyword evidence="2 15" id="KW-0547">Nucleotide-binding</keyword>
<evidence type="ECO:0000256" key="9">
    <source>
        <dbReference type="ARBA" id="ARBA00023204"/>
    </source>
</evidence>
<dbReference type="Gene3D" id="3.40.50.300">
    <property type="entry name" value="P-loop containing nucleotide triphosphate hydrolases"/>
    <property type="match status" value="3"/>
</dbReference>
<keyword evidence="4 15" id="KW-0378">Hydrolase</keyword>
<evidence type="ECO:0000256" key="8">
    <source>
        <dbReference type="ARBA" id="ARBA00023125"/>
    </source>
</evidence>
<dbReference type="InterPro" id="IPR000212">
    <property type="entry name" value="DNA_helicase_UvrD/REP"/>
</dbReference>
<dbReference type="GO" id="GO:0005829">
    <property type="term" value="C:cytosol"/>
    <property type="evidence" value="ECO:0007669"/>
    <property type="project" value="TreeGrafter"/>
</dbReference>
<evidence type="ECO:0000256" key="12">
    <source>
        <dbReference type="ARBA" id="ARBA00034808"/>
    </source>
</evidence>
<evidence type="ECO:0000256" key="11">
    <source>
        <dbReference type="ARBA" id="ARBA00034617"/>
    </source>
</evidence>
<feature type="binding site" evidence="15">
    <location>
        <begin position="24"/>
        <end position="31"/>
    </location>
    <ligand>
        <name>ATP</name>
        <dbReference type="ChEBI" id="CHEBI:30616"/>
    </ligand>
</feature>
<dbReference type="Gene3D" id="3.90.320.10">
    <property type="match status" value="1"/>
</dbReference>
<keyword evidence="8" id="KW-0238">DNA-binding</keyword>
<dbReference type="STRING" id="1445510.YC6258_03299"/>
<dbReference type="InterPro" id="IPR014016">
    <property type="entry name" value="UvrD-like_ATP-bd"/>
</dbReference>
<dbReference type="OrthoDB" id="9810135at2"/>
<feature type="domain" description="UvrD-like helicase C-terminal" evidence="17">
    <location>
        <begin position="507"/>
        <end position="776"/>
    </location>
</feature>
<dbReference type="SUPFAM" id="SSF52980">
    <property type="entry name" value="Restriction endonuclease-like"/>
    <property type="match status" value="1"/>
</dbReference>
<dbReference type="EC" id="5.6.2.4" evidence="12"/>
<dbReference type="PANTHER" id="PTHR11070:SF2">
    <property type="entry name" value="ATP-DEPENDENT DNA HELICASE SRS2"/>
    <property type="match status" value="1"/>
</dbReference>
<protein>
    <recommendedName>
        <fullName evidence="12">DNA 3'-5' helicase</fullName>
        <ecNumber evidence="12">5.6.2.4</ecNumber>
    </recommendedName>
    <alternativeName>
        <fullName evidence="13">DNA 3'-5' helicase II</fullName>
    </alternativeName>
</protein>
<dbReference type="Gene3D" id="1.10.486.10">
    <property type="entry name" value="PCRA, domain 4"/>
    <property type="match status" value="1"/>
</dbReference>
<dbReference type="PATRIC" id="fig|1445510.3.peg.3263"/>
<dbReference type="GO" id="GO:0000725">
    <property type="term" value="P:recombinational repair"/>
    <property type="evidence" value="ECO:0007669"/>
    <property type="project" value="TreeGrafter"/>
</dbReference>
<evidence type="ECO:0000256" key="2">
    <source>
        <dbReference type="ARBA" id="ARBA00022741"/>
    </source>
</evidence>
<evidence type="ECO:0000313" key="18">
    <source>
        <dbReference type="EMBL" id="AJQ95335.1"/>
    </source>
</evidence>
<evidence type="ECO:0000256" key="10">
    <source>
        <dbReference type="ARBA" id="ARBA00023235"/>
    </source>
</evidence>
<dbReference type="RefSeq" id="WP_044617661.1">
    <property type="nucleotide sequence ID" value="NZ_CP007142.1"/>
</dbReference>
<gene>
    <name evidence="18" type="ORF">YC6258_03299</name>
</gene>
<sequence>MVDIIDTQARIDALDIQQSILCEAPAGSGKTELLTQRFLKLLALVDQPEKIWAITFTKKAAQEMQDRIIRSLRKASDPEPSAEHEKNNWQLAIAAMANDQQNGWNLIQNPGRLNVRTFDSLCAFLVKNLPLNTSFGAAVQPVENPQPLYQEAVRSLLNAYDQNPEADWGPALERMLAHRDNLWTDFEKLAIEMLRSRDQWLHALPLVFDPANSSDEDLQQLQQMLHAHATDLLAQVFFGLGTHNVSELEPLMQFCICNLQQEQNDSVADVKNTDFSLQPDARNIVFFRLLANSLLTQKGEWKKRLDKRSGFPTGKGINEQNKKMMQSIIAELSDNDQLRMLLKQLQEFPDLATQNQDQDIIRDLMVLLPQLVAHLFLVFRQHNQVDFAEISLKALQALEHDDAPTDLALTLDYQLQHLMVDEFQDTSFSQVRLIDKLTQNWHPNDGKTLFCVGDAMQSIYGFRAAKVGLFMNIRDHGIGNISLKRIRLQSNFRSHQQVVEWVNQTFSQVLPPKDNIQYSAVSYHPSTAVKPALPLPVTVHVAINDHAESSEAAHVVEQIRLIKQQAPSASIAVLAKNRSHLQPTIELLRRQKIPFQAVDIYSLKKLPAINDICLLHEALRYPGNSLAWLSLMHSPLLGLRLDQIASINQLALAEKRTHLSILSGILNQDISAPDITLPDISRIVYFIEEITQAYQYKARYFEQQWLDMIWRRLGGYAIYPDSNSHNAVHSYLQLISQLDQPCSMREVHERLERLFINTTVQESAPVQIMTMHKSKGLEFDHVFLVGLNKLGRNDDPGFLLWEETVQSDNEANLLLAPIESRGGVKTGLYKYLSEFNKIKQKFEQGRLLYVACTRAIQSLHLSFCTTYDAETDTLKPPSANSLAGEIWPEIQNAVQVIPVANLTPAATEMSVSNSITRLKQRVSINSEPHSGVLDPWRLASPPPENLFNHPVLDFNTLERRLGTVIHRFLEKHAAGWNPDNGSVQNWLLNEALRHAIPQVEQQTFISRASRMLTNISADERLQWLLTGDGADYSRSEYQLIFKTGGRVRTLIIDRVVVHDNTTWLVDYKTSCPKAGQTLEEFLDHESQVYQSQMDIYRKALLAKNFPAIKMYLYFPEISHWHQLLS</sequence>
<dbReference type="PANTHER" id="PTHR11070">
    <property type="entry name" value="UVRD / RECB / PCRA DNA HELICASE FAMILY MEMBER"/>
    <property type="match status" value="1"/>
</dbReference>
<dbReference type="PROSITE" id="PS51217">
    <property type="entry name" value="UVRD_HELICASE_CTER"/>
    <property type="match status" value="1"/>
</dbReference>
<feature type="domain" description="UvrD-like helicase ATP-binding" evidence="16">
    <location>
        <begin position="3"/>
        <end position="495"/>
    </location>
</feature>
<keyword evidence="5 15" id="KW-0347">Helicase</keyword>
<dbReference type="Pfam" id="PF00580">
    <property type="entry name" value="UvrD-helicase"/>
    <property type="match status" value="1"/>
</dbReference>
<reference evidence="18 19" key="1">
    <citation type="submission" date="2014-01" db="EMBL/GenBank/DDBJ databases">
        <title>Full genme sequencing of cellulolytic bacterium Gynuella sunshinyii YC6258T gen. nov., sp. nov.</title>
        <authorList>
            <person name="Khan H."/>
            <person name="Chung E.J."/>
            <person name="Chung Y.R."/>
        </authorList>
    </citation>
    <scope>NUCLEOTIDE SEQUENCE [LARGE SCALE GENOMIC DNA]</scope>
    <source>
        <strain evidence="18 19">YC6258</strain>
    </source>
</reference>
<comment type="catalytic activity">
    <reaction evidence="14">
        <text>ATP + H2O = ADP + phosphate + H(+)</text>
        <dbReference type="Rhea" id="RHEA:13065"/>
        <dbReference type="ChEBI" id="CHEBI:15377"/>
        <dbReference type="ChEBI" id="CHEBI:15378"/>
        <dbReference type="ChEBI" id="CHEBI:30616"/>
        <dbReference type="ChEBI" id="CHEBI:43474"/>
        <dbReference type="ChEBI" id="CHEBI:456216"/>
        <dbReference type="EC" id="5.6.2.4"/>
    </reaction>
</comment>
<evidence type="ECO:0000256" key="7">
    <source>
        <dbReference type="ARBA" id="ARBA00022840"/>
    </source>
</evidence>
<dbReference type="GO" id="GO:0005524">
    <property type="term" value="F:ATP binding"/>
    <property type="evidence" value="ECO:0007669"/>
    <property type="project" value="UniProtKB-UniRule"/>
</dbReference>
<dbReference type="InterPro" id="IPR011335">
    <property type="entry name" value="Restrct_endonuc-II-like"/>
</dbReference>
<dbReference type="InterPro" id="IPR014017">
    <property type="entry name" value="DNA_helicase_UvrD-like_C"/>
</dbReference>
<keyword evidence="7 15" id="KW-0067">ATP-binding</keyword>
<dbReference type="GO" id="GO:0043138">
    <property type="term" value="F:3'-5' DNA helicase activity"/>
    <property type="evidence" value="ECO:0007669"/>
    <property type="project" value="UniProtKB-EC"/>
</dbReference>
<dbReference type="GO" id="GO:0003677">
    <property type="term" value="F:DNA binding"/>
    <property type="evidence" value="ECO:0007669"/>
    <property type="project" value="UniProtKB-KW"/>
</dbReference>
<keyword evidence="9" id="KW-0234">DNA repair</keyword>
<accession>A0A0C5V7E6</accession>
<evidence type="ECO:0000256" key="4">
    <source>
        <dbReference type="ARBA" id="ARBA00022801"/>
    </source>
</evidence>
<keyword evidence="10" id="KW-0413">Isomerase</keyword>
<keyword evidence="3" id="KW-0227">DNA damage</keyword>
<organism evidence="18 19">
    <name type="scientific">Gynuella sunshinyii YC6258</name>
    <dbReference type="NCBI Taxonomy" id="1445510"/>
    <lineage>
        <taxon>Bacteria</taxon>
        <taxon>Pseudomonadati</taxon>
        <taxon>Pseudomonadota</taxon>
        <taxon>Gammaproteobacteria</taxon>
        <taxon>Oceanospirillales</taxon>
        <taxon>Saccharospirillaceae</taxon>
        <taxon>Gynuella</taxon>
    </lineage>
</organism>
<dbReference type="InterPro" id="IPR011604">
    <property type="entry name" value="PDDEXK-like_dom_sf"/>
</dbReference>
<evidence type="ECO:0000256" key="1">
    <source>
        <dbReference type="ARBA" id="ARBA00022722"/>
    </source>
</evidence>
<dbReference type="GO" id="GO:0016887">
    <property type="term" value="F:ATP hydrolysis activity"/>
    <property type="evidence" value="ECO:0007669"/>
    <property type="project" value="RHEA"/>
</dbReference>
<evidence type="ECO:0000313" key="19">
    <source>
        <dbReference type="Proteomes" id="UP000032266"/>
    </source>
</evidence>
<dbReference type="GO" id="GO:0033202">
    <property type="term" value="C:DNA helicase complex"/>
    <property type="evidence" value="ECO:0007669"/>
    <property type="project" value="TreeGrafter"/>
</dbReference>